<dbReference type="PANTHER" id="PTHR30024">
    <property type="entry name" value="ALIPHATIC SULFONATES-BINDING PROTEIN-RELATED"/>
    <property type="match status" value="1"/>
</dbReference>
<organism evidence="1 2">
    <name type="scientific">Pseudomonas amygdali pv. morsprunorum</name>
    <dbReference type="NCBI Taxonomy" id="129138"/>
    <lineage>
        <taxon>Bacteria</taxon>
        <taxon>Pseudomonadati</taxon>
        <taxon>Pseudomonadota</taxon>
        <taxon>Gammaproteobacteria</taxon>
        <taxon>Pseudomonadales</taxon>
        <taxon>Pseudomonadaceae</taxon>
        <taxon>Pseudomonas</taxon>
        <taxon>Pseudomonas amygdali</taxon>
    </lineage>
</organism>
<comment type="caution">
    <text evidence="1">The sequence shown here is derived from an EMBL/GenBank/DDBJ whole genome shotgun (WGS) entry which is preliminary data.</text>
</comment>
<evidence type="ECO:0000313" key="1">
    <source>
        <dbReference type="EMBL" id="RML57610.1"/>
    </source>
</evidence>
<reference evidence="1 2" key="1">
    <citation type="submission" date="2018-08" db="EMBL/GenBank/DDBJ databases">
        <title>Recombination of ecologically and evolutionarily significant loci maintains genetic cohesion in the Pseudomonas syringae species complex.</title>
        <authorList>
            <person name="Dillon M."/>
            <person name="Thakur S."/>
            <person name="Almeida R.N.D."/>
            <person name="Weir B.S."/>
            <person name="Guttman D.S."/>
        </authorList>
    </citation>
    <scope>NUCLEOTIDE SEQUENCE [LARGE SCALE GENOMIC DNA]</scope>
    <source>
        <strain evidence="1 2">19322</strain>
    </source>
</reference>
<dbReference type="SUPFAM" id="SSF53850">
    <property type="entry name" value="Periplasmic binding protein-like II"/>
    <property type="match status" value="1"/>
</dbReference>
<accession>A0A3M2X1E6</accession>
<proteinExistence type="predicted"/>
<dbReference type="EMBL" id="RBNS01000028">
    <property type="protein sequence ID" value="RML57610.1"/>
    <property type="molecule type" value="Genomic_DNA"/>
</dbReference>
<dbReference type="Gene3D" id="3.40.190.10">
    <property type="entry name" value="Periplasmic binding protein-like II"/>
    <property type="match status" value="2"/>
</dbReference>
<dbReference type="Pfam" id="PF13379">
    <property type="entry name" value="NMT1_2"/>
    <property type="match status" value="1"/>
</dbReference>
<name>A0A3M2X1E6_PSEA0</name>
<protein>
    <submittedName>
        <fullName evidence="1">Sulfonate/nitrate/taurine transport system substrate-binding protein</fullName>
    </submittedName>
</protein>
<evidence type="ECO:0000313" key="2">
    <source>
        <dbReference type="Proteomes" id="UP000277952"/>
    </source>
</evidence>
<gene>
    <name evidence="1" type="ORF">ALQ94_05110</name>
</gene>
<dbReference type="PANTHER" id="PTHR30024:SF2">
    <property type="entry name" value="ABC TRANSPORTER SUBSTRATE-BINDING PROTEIN"/>
    <property type="match status" value="1"/>
</dbReference>
<dbReference type="Proteomes" id="UP000277952">
    <property type="component" value="Unassembled WGS sequence"/>
</dbReference>
<sequence>MGHAALIRRLLLNNQGENHMTTAFQRPALTVLAAALGLFGALLSSGAQAEGKISIAQQFGIGYLILDVVRDQKLIEKHGKEQGLDIKVDWNSISGATAMNEALLAGALDVVSAGVPPMLTVWDRTKGKQNVKAIASLGSMPNYLLTNNPNVKTIKDFTDKDRIAVPAAGVGFQSRTLQIETAKLFGNDNYKKFDNISVSLAHPDATAALLAGGSEINSHFSSPPFQYQALENPNVHKVLSSYDVLGGQATFNVLYTTEKFHDENPKTYKAFYDALAEAEKIIKADKPAAAQTYIRVEQSKLPLPLVEKIVSDPEIDFTITPQRTFIYAEKLHELGVLKNKAASWKDYFFEEAQGTEGS</sequence>
<dbReference type="AlphaFoldDB" id="A0A3M2X1E6"/>